<evidence type="ECO:0000256" key="4">
    <source>
        <dbReference type="ARBA" id="ARBA00012121"/>
    </source>
</evidence>
<protein>
    <recommendedName>
        <fullName evidence="4 8">Adenylyl-sulfate kinase</fullName>
        <ecNumber evidence="4 8">2.7.1.25</ecNumber>
    </recommendedName>
    <alternativeName>
        <fullName evidence="8">APS kinase</fullName>
    </alternativeName>
    <alternativeName>
        <fullName evidence="8">ATP adenosine-5'-phosphosulfate 3'-phosphotransferase</fullName>
    </alternativeName>
    <alternativeName>
        <fullName evidence="8">Adenosine-5'-phosphosulfate kinase</fullName>
    </alternativeName>
</protein>
<dbReference type="GO" id="GO:0004020">
    <property type="term" value="F:adenylylsulfate kinase activity"/>
    <property type="evidence" value="ECO:0007669"/>
    <property type="project" value="UniProtKB-UniRule"/>
</dbReference>
<dbReference type="OrthoDB" id="9804504at2"/>
<feature type="binding site" evidence="8">
    <location>
        <begin position="248"/>
        <end position="255"/>
    </location>
    <ligand>
        <name>ATP</name>
        <dbReference type="ChEBI" id="CHEBI:30616"/>
    </ligand>
</feature>
<proteinExistence type="inferred from homology"/>
<dbReference type="KEGG" id="lxl:KDY119_02599"/>
<comment type="caution">
    <text evidence="8">Lacks conserved residue(s) required for the propagation of feature annotation.</text>
</comment>
<comment type="catalytic activity">
    <reaction evidence="1 8">
        <text>adenosine 5'-phosphosulfate + ATP = 3'-phosphoadenylyl sulfate + ADP + H(+)</text>
        <dbReference type="Rhea" id="RHEA:24152"/>
        <dbReference type="ChEBI" id="CHEBI:15378"/>
        <dbReference type="ChEBI" id="CHEBI:30616"/>
        <dbReference type="ChEBI" id="CHEBI:58243"/>
        <dbReference type="ChEBI" id="CHEBI:58339"/>
        <dbReference type="ChEBI" id="CHEBI:456216"/>
        <dbReference type="EC" id="2.7.1.25"/>
    </reaction>
</comment>
<feature type="domain" description="APS kinase" evidence="9">
    <location>
        <begin position="240"/>
        <end position="391"/>
    </location>
</feature>
<dbReference type="EC" id="2.7.1.25" evidence="4 8"/>
<evidence type="ECO:0000256" key="7">
    <source>
        <dbReference type="ARBA" id="ARBA00022840"/>
    </source>
</evidence>
<keyword evidence="8" id="KW-0597">Phosphoprotein</keyword>
<dbReference type="PANTHER" id="PTHR42700:SF1">
    <property type="entry name" value="SULFATE ADENYLYLTRANSFERASE"/>
    <property type="match status" value="1"/>
</dbReference>
<dbReference type="Pfam" id="PF01583">
    <property type="entry name" value="APS_kinase"/>
    <property type="match status" value="1"/>
</dbReference>
<evidence type="ECO:0000259" key="9">
    <source>
        <dbReference type="Pfam" id="PF01583"/>
    </source>
</evidence>
<keyword evidence="5 8" id="KW-0808">Transferase</keyword>
<dbReference type="EMBL" id="CP045529">
    <property type="protein sequence ID" value="QFU99073.1"/>
    <property type="molecule type" value="Genomic_DNA"/>
</dbReference>
<dbReference type="InterPro" id="IPR002891">
    <property type="entry name" value="APS"/>
</dbReference>
<dbReference type="SUPFAM" id="SSF52540">
    <property type="entry name" value="P-loop containing nucleoside triphosphate hydrolases"/>
    <property type="match status" value="1"/>
</dbReference>
<comment type="similarity">
    <text evidence="8">Belongs to the APS kinase family.</text>
</comment>
<dbReference type="GO" id="GO:0005737">
    <property type="term" value="C:cytoplasm"/>
    <property type="evidence" value="ECO:0007669"/>
    <property type="project" value="TreeGrafter"/>
</dbReference>
<dbReference type="HAMAP" id="MF_00065">
    <property type="entry name" value="Adenylyl_sulf_kinase"/>
    <property type="match status" value="1"/>
</dbReference>
<keyword evidence="11" id="KW-1185">Reference proteome</keyword>
<dbReference type="InterPro" id="IPR027417">
    <property type="entry name" value="P-loop_NTPase"/>
</dbReference>
<keyword evidence="6 8" id="KW-0547">Nucleotide-binding</keyword>
<evidence type="ECO:0000256" key="5">
    <source>
        <dbReference type="ARBA" id="ARBA00022679"/>
    </source>
</evidence>
<dbReference type="GO" id="GO:0005524">
    <property type="term" value="F:ATP binding"/>
    <property type="evidence" value="ECO:0007669"/>
    <property type="project" value="UniProtKB-UniRule"/>
</dbReference>
<dbReference type="GO" id="GO:0070814">
    <property type="term" value="P:hydrogen sulfide biosynthetic process"/>
    <property type="evidence" value="ECO:0007669"/>
    <property type="project" value="UniProtKB-UniRule"/>
</dbReference>
<dbReference type="AlphaFoldDB" id="A0A5P9QC93"/>
<dbReference type="Gene3D" id="3.40.50.300">
    <property type="entry name" value="P-loop containing nucleotide triphosphate hydrolases"/>
    <property type="match status" value="1"/>
</dbReference>
<dbReference type="NCBIfam" id="NF003013">
    <property type="entry name" value="PRK03846.1"/>
    <property type="match status" value="1"/>
</dbReference>
<gene>
    <name evidence="10" type="primary">met3</name>
    <name evidence="8" type="synonym">cysC</name>
    <name evidence="10" type="ORF">KDY119_02599</name>
</gene>
<dbReference type="RefSeq" id="WP_036946685.1">
    <property type="nucleotide sequence ID" value="NZ_BAABIH010000006.1"/>
</dbReference>
<comment type="pathway">
    <text evidence="3 8">Sulfur metabolism; hydrogen sulfide biosynthesis; sulfite from sulfate: step 2/3.</text>
</comment>
<dbReference type="GO" id="GO:0010134">
    <property type="term" value="P:sulfate assimilation via adenylyl sulfate reduction"/>
    <property type="evidence" value="ECO:0007669"/>
    <property type="project" value="TreeGrafter"/>
</dbReference>
<reference evidence="10 11" key="1">
    <citation type="submission" date="2019-10" db="EMBL/GenBank/DDBJ databases">
        <title>Genome sequence of Luteimicrobium xylanilyticum HY-24.</title>
        <authorList>
            <person name="Kim D.Y."/>
            <person name="Park H.-Y."/>
        </authorList>
    </citation>
    <scope>NUCLEOTIDE SEQUENCE [LARGE SCALE GENOMIC DNA]</scope>
    <source>
        <strain evidence="10 11">HY-24</strain>
    </source>
</reference>
<evidence type="ECO:0000256" key="1">
    <source>
        <dbReference type="ARBA" id="ARBA00001823"/>
    </source>
</evidence>
<dbReference type="Proteomes" id="UP000326702">
    <property type="component" value="Chromosome"/>
</dbReference>
<evidence type="ECO:0000256" key="3">
    <source>
        <dbReference type="ARBA" id="ARBA00004806"/>
    </source>
</evidence>
<dbReference type="NCBIfam" id="TIGR00455">
    <property type="entry name" value="apsK"/>
    <property type="match status" value="1"/>
</dbReference>
<dbReference type="InterPro" id="IPR050512">
    <property type="entry name" value="Sulf_AdTrans/APS_kinase"/>
</dbReference>
<evidence type="ECO:0000256" key="8">
    <source>
        <dbReference type="HAMAP-Rule" id="MF_00065"/>
    </source>
</evidence>
<evidence type="ECO:0000313" key="10">
    <source>
        <dbReference type="EMBL" id="QFU99073.1"/>
    </source>
</evidence>
<evidence type="ECO:0000256" key="2">
    <source>
        <dbReference type="ARBA" id="ARBA00002632"/>
    </source>
</evidence>
<dbReference type="GO" id="GO:0004781">
    <property type="term" value="F:sulfate adenylyltransferase (ATP) activity"/>
    <property type="evidence" value="ECO:0007669"/>
    <property type="project" value="TreeGrafter"/>
</dbReference>
<dbReference type="PANTHER" id="PTHR42700">
    <property type="entry name" value="SULFATE ADENYLYLTRANSFERASE"/>
    <property type="match status" value="1"/>
</dbReference>
<keyword evidence="7 8" id="KW-0067">ATP-binding</keyword>
<sequence length="418" mass="43951">MSPTTTTVALGDDALDGLERALLGVGPAPALPDGVSAVTYTDHENTPLARAERSADLVTLVPLRPLARGTGPAWDPAIRRSASEIRAELRSGATRMVAVVRSLPTRGDLTALGKLISSPDVARPGIVVVVVLVSRRTPPGAISADGLVRATRHAVAQLRQDADETDVVLVAVPSAPGTTPTAQTLADAYGADTVLLLDDERPRLEKEAVLSLRRRQRALADALYPPASATELDAALTPARGAVILLTGLSGSGKSTIARALVSRLEEEGRAATLLDGDAVRHHLSEGLGFSRADRETNVRRIGFVAALVAQHGGIAVAAPIAPFAASRDDVRRLAQEHARFVLVHVATPLAVCEARDRKGLYAKARAGSIPDFTGISSPYEVPTDADLVLDTTRVSVEDAVDRILTVVLAGPTREQHW</sequence>
<keyword evidence="10" id="KW-0548">Nucleotidyltransferase</keyword>
<dbReference type="CDD" id="cd02027">
    <property type="entry name" value="APSK"/>
    <property type="match status" value="1"/>
</dbReference>
<dbReference type="FunFam" id="3.40.50.300:FF:000802">
    <property type="entry name" value="Sulfate adenylyltransferase"/>
    <property type="match status" value="1"/>
</dbReference>
<comment type="function">
    <text evidence="2 8">Catalyzes the synthesis of activated sulfate.</text>
</comment>
<organism evidence="10 11">
    <name type="scientific">Luteimicrobium xylanilyticum</name>
    <dbReference type="NCBI Taxonomy" id="1133546"/>
    <lineage>
        <taxon>Bacteria</taxon>
        <taxon>Bacillati</taxon>
        <taxon>Actinomycetota</taxon>
        <taxon>Actinomycetes</taxon>
        <taxon>Micrococcales</taxon>
        <taxon>Luteimicrobium</taxon>
    </lineage>
</organism>
<dbReference type="InterPro" id="IPR059117">
    <property type="entry name" value="APS_kinase_dom"/>
</dbReference>
<dbReference type="GO" id="GO:0019379">
    <property type="term" value="P:sulfate assimilation, phosphoadenylyl sulfate reduction by phosphoadenylyl-sulfate reductase (thioredoxin)"/>
    <property type="evidence" value="ECO:0007669"/>
    <property type="project" value="TreeGrafter"/>
</dbReference>
<keyword evidence="8" id="KW-0418">Kinase</keyword>
<evidence type="ECO:0000313" key="11">
    <source>
        <dbReference type="Proteomes" id="UP000326702"/>
    </source>
</evidence>
<name>A0A5P9QC93_9MICO</name>
<evidence type="ECO:0000256" key="6">
    <source>
        <dbReference type="ARBA" id="ARBA00022741"/>
    </source>
</evidence>
<dbReference type="UniPathway" id="UPA00140">
    <property type="reaction ID" value="UER00205"/>
</dbReference>
<accession>A0A5P9QC93</accession>